<evidence type="ECO:0000313" key="3">
    <source>
        <dbReference type="Proteomes" id="UP000278085"/>
    </source>
</evidence>
<protein>
    <submittedName>
        <fullName evidence="2">Protein tyrosine phosphatase</fullName>
    </submittedName>
</protein>
<feature type="domain" description="Tyrosine specific protein phosphatases" evidence="1">
    <location>
        <begin position="85"/>
        <end position="152"/>
    </location>
</feature>
<dbReference type="RefSeq" id="WP_126075702.1">
    <property type="nucleotide sequence ID" value="NZ_CP051166.1"/>
</dbReference>
<dbReference type="OrthoDB" id="9806482at2"/>
<dbReference type="SUPFAM" id="SSF52799">
    <property type="entry name" value="(Phosphotyrosine protein) phosphatases II"/>
    <property type="match status" value="1"/>
</dbReference>
<proteinExistence type="predicted"/>
<dbReference type="InterPro" id="IPR029021">
    <property type="entry name" value="Prot-tyrosine_phosphatase-like"/>
</dbReference>
<dbReference type="Proteomes" id="UP000278085">
    <property type="component" value="Unassembled WGS sequence"/>
</dbReference>
<sequence>MGPHIYKVANIGQGCLAVMAKPVAGEWIDDEFSGIARYGMSGMVSLLERHEIRELGLTDAPALCAAHGMTFTAFPIADRGLPAAPGVFALVHDIARRIEQGAHIVIHCRAGIGRTGLLAAAVLVRHGRTPEEAFKLVSAARGVQVPDTQEQYDWVVQHRKRLQLVE</sequence>
<reference evidence="2 3" key="1">
    <citation type="submission" date="2018-12" db="EMBL/GenBank/DDBJ databases">
        <authorList>
            <person name="Yang E."/>
        </authorList>
    </citation>
    <scope>NUCLEOTIDE SEQUENCE [LARGE SCALE GENOMIC DNA]</scope>
    <source>
        <strain evidence="2 3">SOD</strain>
    </source>
</reference>
<dbReference type="PROSITE" id="PS50056">
    <property type="entry name" value="TYR_PHOSPHATASE_2"/>
    <property type="match status" value="1"/>
</dbReference>
<organism evidence="2 3">
    <name type="scientific">Massilia atriviolacea</name>
    <dbReference type="NCBI Taxonomy" id="2495579"/>
    <lineage>
        <taxon>Bacteria</taxon>
        <taxon>Pseudomonadati</taxon>
        <taxon>Pseudomonadota</taxon>
        <taxon>Betaproteobacteria</taxon>
        <taxon>Burkholderiales</taxon>
        <taxon>Oxalobacteraceae</taxon>
        <taxon>Telluria group</taxon>
        <taxon>Massilia</taxon>
    </lineage>
</organism>
<comment type="caution">
    <text evidence="2">The sequence shown here is derived from an EMBL/GenBank/DDBJ whole genome shotgun (WGS) entry which is preliminary data.</text>
</comment>
<evidence type="ECO:0000313" key="2">
    <source>
        <dbReference type="EMBL" id="RSZ57359.1"/>
    </source>
</evidence>
<dbReference type="PROSITE" id="PS00383">
    <property type="entry name" value="TYR_PHOSPHATASE_1"/>
    <property type="match status" value="1"/>
</dbReference>
<keyword evidence="3" id="KW-1185">Reference proteome</keyword>
<dbReference type="PANTHER" id="PTHR23339">
    <property type="entry name" value="TYROSINE SPECIFIC PROTEIN PHOSPHATASE AND DUAL SPECIFICITY PROTEIN PHOSPHATASE"/>
    <property type="match status" value="1"/>
</dbReference>
<accession>A0A430HIP3</accession>
<dbReference type="InterPro" id="IPR050561">
    <property type="entry name" value="PTP"/>
</dbReference>
<name>A0A430HIP3_9BURK</name>
<dbReference type="Gene3D" id="3.90.190.10">
    <property type="entry name" value="Protein tyrosine phosphatase superfamily"/>
    <property type="match status" value="1"/>
</dbReference>
<dbReference type="Pfam" id="PF22785">
    <property type="entry name" value="Tc-R-P"/>
    <property type="match status" value="1"/>
</dbReference>
<evidence type="ECO:0000259" key="1">
    <source>
        <dbReference type="PROSITE" id="PS50056"/>
    </source>
</evidence>
<dbReference type="AlphaFoldDB" id="A0A430HIP3"/>
<dbReference type="InterPro" id="IPR000387">
    <property type="entry name" value="Tyr_Pase_dom"/>
</dbReference>
<dbReference type="InterPro" id="IPR016130">
    <property type="entry name" value="Tyr_Pase_AS"/>
</dbReference>
<gene>
    <name evidence="2" type="ORF">EJB06_19595</name>
</gene>
<dbReference type="EMBL" id="RXLQ01000010">
    <property type="protein sequence ID" value="RSZ57359.1"/>
    <property type="molecule type" value="Genomic_DNA"/>
</dbReference>